<keyword evidence="9" id="KW-1185">Reference proteome</keyword>
<dbReference type="Gene3D" id="1.10.1740.10">
    <property type="match status" value="1"/>
</dbReference>
<keyword evidence="5" id="KW-0804">Transcription</keyword>
<evidence type="ECO:0000256" key="2">
    <source>
        <dbReference type="ARBA" id="ARBA00023015"/>
    </source>
</evidence>
<accession>C6VTT5</accession>
<dbReference type="InterPro" id="IPR013324">
    <property type="entry name" value="RNA_pol_sigma_r3/r4-like"/>
</dbReference>
<dbReference type="OrthoDB" id="1027298at2"/>
<dbReference type="InterPro" id="IPR014284">
    <property type="entry name" value="RNA_pol_sigma-70_dom"/>
</dbReference>
<dbReference type="InterPro" id="IPR007627">
    <property type="entry name" value="RNA_pol_sigma70_r2"/>
</dbReference>
<evidence type="ECO:0000256" key="4">
    <source>
        <dbReference type="ARBA" id="ARBA00023125"/>
    </source>
</evidence>
<dbReference type="SUPFAM" id="SSF88659">
    <property type="entry name" value="Sigma3 and sigma4 domains of RNA polymerase sigma factors"/>
    <property type="match status" value="1"/>
</dbReference>
<dbReference type="GO" id="GO:0003677">
    <property type="term" value="F:DNA binding"/>
    <property type="evidence" value="ECO:0007669"/>
    <property type="project" value="UniProtKB-KW"/>
</dbReference>
<keyword evidence="2" id="KW-0805">Transcription regulation</keyword>
<dbReference type="Pfam" id="PF04542">
    <property type="entry name" value="Sigma70_r2"/>
    <property type="match status" value="1"/>
</dbReference>
<dbReference type="RefSeq" id="WP_015812947.1">
    <property type="nucleotide sequence ID" value="NC_013037.1"/>
</dbReference>
<name>C6VTT5_DYAFD</name>
<feature type="domain" description="RNA polymerase sigma factor 70 region 4 type 2" evidence="7">
    <location>
        <begin position="136"/>
        <end position="186"/>
    </location>
</feature>
<evidence type="ECO:0000259" key="7">
    <source>
        <dbReference type="Pfam" id="PF08281"/>
    </source>
</evidence>
<dbReference type="InterPro" id="IPR036388">
    <property type="entry name" value="WH-like_DNA-bd_sf"/>
</dbReference>
<dbReference type="Gene3D" id="1.10.10.10">
    <property type="entry name" value="Winged helix-like DNA-binding domain superfamily/Winged helix DNA-binding domain"/>
    <property type="match status" value="1"/>
</dbReference>
<evidence type="ECO:0000259" key="6">
    <source>
        <dbReference type="Pfam" id="PF04542"/>
    </source>
</evidence>
<dbReference type="eggNOG" id="COG1595">
    <property type="taxonomic scope" value="Bacteria"/>
</dbReference>
<dbReference type="GO" id="GO:0006352">
    <property type="term" value="P:DNA-templated transcription initiation"/>
    <property type="evidence" value="ECO:0007669"/>
    <property type="project" value="InterPro"/>
</dbReference>
<proteinExistence type="inferred from homology"/>
<comment type="similarity">
    <text evidence="1">Belongs to the sigma-70 factor family. ECF subfamily.</text>
</comment>
<dbReference type="AlphaFoldDB" id="C6VTT5"/>
<dbReference type="SUPFAM" id="SSF88946">
    <property type="entry name" value="Sigma2 domain of RNA polymerase sigma factors"/>
    <property type="match status" value="1"/>
</dbReference>
<dbReference type="NCBIfam" id="TIGR02937">
    <property type="entry name" value="sigma70-ECF"/>
    <property type="match status" value="1"/>
</dbReference>
<dbReference type="HOGENOM" id="CLU_047691_3_0_10"/>
<keyword evidence="3" id="KW-0731">Sigma factor</keyword>
<dbReference type="Pfam" id="PF08281">
    <property type="entry name" value="Sigma70_r4_2"/>
    <property type="match status" value="1"/>
</dbReference>
<gene>
    <name evidence="8" type="ordered locus">Dfer_3493</name>
</gene>
<dbReference type="KEGG" id="dfe:Dfer_3493"/>
<dbReference type="InterPro" id="IPR013249">
    <property type="entry name" value="RNA_pol_sigma70_r4_t2"/>
</dbReference>
<protein>
    <submittedName>
        <fullName evidence="8">RNA polymerase, sigma-24 subunit, ECF subfamily</fullName>
    </submittedName>
</protein>
<dbReference type="Proteomes" id="UP000002011">
    <property type="component" value="Chromosome"/>
</dbReference>
<organism evidence="8 9">
    <name type="scientific">Dyadobacter fermentans (strain ATCC 700827 / DSM 18053 / CIP 107007 / KCTC 52180 / NS114)</name>
    <dbReference type="NCBI Taxonomy" id="471854"/>
    <lineage>
        <taxon>Bacteria</taxon>
        <taxon>Pseudomonadati</taxon>
        <taxon>Bacteroidota</taxon>
        <taxon>Cytophagia</taxon>
        <taxon>Cytophagales</taxon>
        <taxon>Spirosomataceae</taxon>
        <taxon>Dyadobacter</taxon>
    </lineage>
</organism>
<dbReference type="InterPro" id="IPR039425">
    <property type="entry name" value="RNA_pol_sigma-70-like"/>
</dbReference>
<evidence type="ECO:0000256" key="1">
    <source>
        <dbReference type="ARBA" id="ARBA00010641"/>
    </source>
</evidence>
<evidence type="ECO:0000256" key="5">
    <source>
        <dbReference type="ARBA" id="ARBA00023163"/>
    </source>
</evidence>
<sequence>MVEIRSNSCSEHNSTDEELVRLFLESRDNRHFQKLYERYAVKVYQKCVALTRDATRAEDVMHDVFLKLIGKMNTFKTGAKFSTWLFTITHNHCMDLARVSKRRVILVPGETFEAGEELAAASLDDVFREEIDLGTLKEALDQLDLAEKAMLYLKYLDNRSIRDIAHMFQTTESAAKMRLLRGRRKLRMWYCKLSEGDDFF</sequence>
<feature type="domain" description="RNA polymerase sigma-70 region 2" evidence="6">
    <location>
        <begin position="35"/>
        <end position="102"/>
    </location>
</feature>
<dbReference type="InterPro" id="IPR013325">
    <property type="entry name" value="RNA_pol_sigma_r2"/>
</dbReference>
<dbReference type="PANTHER" id="PTHR43133:SF8">
    <property type="entry name" value="RNA POLYMERASE SIGMA FACTOR HI_1459-RELATED"/>
    <property type="match status" value="1"/>
</dbReference>
<dbReference type="GO" id="GO:0016987">
    <property type="term" value="F:sigma factor activity"/>
    <property type="evidence" value="ECO:0007669"/>
    <property type="project" value="UniProtKB-KW"/>
</dbReference>
<evidence type="ECO:0000313" key="8">
    <source>
        <dbReference type="EMBL" id="ACT94703.1"/>
    </source>
</evidence>
<dbReference type="EMBL" id="CP001619">
    <property type="protein sequence ID" value="ACT94703.1"/>
    <property type="molecule type" value="Genomic_DNA"/>
</dbReference>
<dbReference type="PANTHER" id="PTHR43133">
    <property type="entry name" value="RNA POLYMERASE ECF-TYPE SIGMA FACTO"/>
    <property type="match status" value="1"/>
</dbReference>
<keyword evidence="4" id="KW-0238">DNA-binding</keyword>
<reference evidence="8 9" key="1">
    <citation type="journal article" date="2009" name="Stand. Genomic Sci.">
        <title>Complete genome sequence of Dyadobacter fermentans type strain (NS114).</title>
        <authorList>
            <person name="Lang E."/>
            <person name="Lapidus A."/>
            <person name="Chertkov O."/>
            <person name="Brettin T."/>
            <person name="Detter J.C."/>
            <person name="Han C."/>
            <person name="Copeland A."/>
            <person name="Glavina Del Rio T."/>
            <person name="Nolan M."/>
            <person name="Chen F."/>
            <person name="Lucas S."/>
            <person name="Tice H."/>
            <person name="Cheng J.F."/>
            <person name="Land M."/>
            <person name="Hauser L."/>
            <person name="Chang Y.J."/>
            <person name="Jeffries C.D."/>
            <person name="Kopitz M."/>
            <person name="Bruce D."/>
            <person name="Goodwin L."/>
            <person name="Pitluck S."/>
            <person name="Ovchinnikova G."/>
            <person name="Pati A."/>
            <person name="Ivanova N."/>
            <person name="Mavrommatis K."/>
            <person name="Chen A."/>
            <person name="Palaniappan K."/>
            <person name="Chain P."/>
            <person name="Bristow J."/>
            <person name="Eisen J.A."/>
            <person name="Markowitz V."/>
            <person name="Hugenholtz P."/>
            <person name="Goker M."/>
            <person name="Rohde M."/>
            <person name="Kyrpides N.C."/>
            <person name="Klenk H.P."/>
        </authorList>
    </citation>
    <scope>NUCLEOTIDE SEQUENCE [LARGE SCALE GENOMIC DNA]</scope>
    <source>
        <strain evidence="9">ATCC 700827 / DSM 18053 / CIP 107007 / KCTC 52180 / NS114</strain>
    </source>
</reference>
<evidence type="ECO:0000313" key="9">
    <source>
        <dbReference type="Proteomes" id="UP000002011"/>
    </source>
</evidence>
<evidence type="ECO:0000256" key="3">
    <source>
        <dbReference type="ARBA" id="ARBA00023082"/>
    </source>
</evidence>
<dbReference type="STRING" id="471854.Dfer_3493"/>